<evidence type="ECO:0000256" key="6">
    <source>
        <dbReference type="RuleBase" id="RU003355"/>
    </source>
</evidence>
<evidence type="ECO:0000259" key="8">
    <source>
        <dbReference type="Pfam" id="PF00082"/>
    </source>
</evidence>
<dbReference type="InterPro" id="IPR010259">
    <property type="entry name" value="S8pro/Inhibitor_I9"/>
</dbReference>
<feature type="domain" description="Peptidase S8/S53" evidence="8">
    <location>
        <begin position="243"/>
        <end position="479"/>
    </location>
</feature>
<dbReference type="Proteomes" id="UP000193411">
    <property type="component" value="Unassembled WGS sequence"/>
</dbReference>
<dbReference type="AlphaFoldDB" id="A0A1Y2I2R1"/>
<dbReference type="PANTHER" id="PTHR43806:SF11">
    <property type="entry name" value="CEREVISIN-RELATED"/>
    <property type="match status" value="1"/>
</dbReference>
<keyword evidence="11" id="KW-1185">Reference proteome</keyword>
<evidence type="ECO:0000256" key="4">
    <source>
        <dbReference type="ARBA" id="ARBA00022825"/>
    </source>
</evidence>
<feature type="chain" id="PRO_5013028284" evidence="7">
    <location>
        <begin position="36"/>
        <end position="495"/>
    </location>
</feature>
<name>A0A1Y2I2R1_9FUNG</name>
<dbReference type="InterPro" id="IPR034193">
    <property type="entry name" value="PCSK9_ProteinaseK-like"/>
</dbReference>
<dbReference type="Gene3D" id="3.40.50.200">
    <property type="entry name" value="Peptidase S8/S53 domain"/>
    <property type="match status" value="1"/>
</dbReference>
<dbReference type="FunFam" id="3.40.50.200:FF:000007">
    <property type="entry name" value="Subtilisin-like serine protease"/>
    <property type="match status" value="1"/>
</dbReference>
<dbReference type="OrthoDB" id="206201at2759"/>
<accession>A0A1Y2I2R1</accession>
<dbReference type="Pfam" id="PF05922">
    <property type="entry name" value="Inhibitor_I9"/>
    <property type="match status" value="1"/>
</dbReference>
<evidence type="ECO:0000256" key="1">
    <source>
        <dbReference type="ARBA" id="ARBA00011073"/>
    </source>
</evidence>
<feature type="signal peptide" evidence="7">
    <location>
        <begin position="1"/>
        <end position="35"/>
    </location>
</feature>
<dbReference type="InterPro" id="IPR023827">
    <property type="entry name" value="Peptidase_S8_Asp-AS"/>
</dbReference>
<keyword evidence="4 5" id="KW-0720">Serine protease</keyword>
<reference evidence="10 11" key="1">
    <citation type="submission" date="2016-07" db="EMBL/GenBank/DDBJ databases">
        <title>Pervasive Adenine N6-methylation of Active Genes in Fungi.</title>
        <authorList>
            <consortium name="DOE Joint Genome Institute"/>
            <person name="Mondo S.J."/>
            <person name="Dannebaum R.O."/>
            <person name="Kuo R.C."/>
            <person name="Labutti K."/>
            <person name="Haridas S."/>
            <person name="Kuo A."/>
            <person name="Salamov A."/>
            <person name="Ahrendt S.R."/>
            <person name="Lipzen A."/>
            <person name="Sullivan W."/>
            <person name="Andreopoulos W.B."/>
            <person name="Clum A."/>
            <person name="Lindquist E."/>
            <person name="Daum C."/>
            <person name="Ramamoorthy G.K."/>
            <person name="Gryganskyi A."/>
            <person name="Culley D."/>
            <person name="Magnuson J.K."/>
            <person name="James T.Y."/>
            <person name="O'Malley M.A."/>
            <person name="Stajich J.E."/>
            <person name="Spatafora J.W."/>
            <person name="Visel A."/>
            <person name="Grigoriev I.V."/>
        </authorList>
    </citation>
    <scope>NUCLEOTIDE SEQUENCE [LARGE SCALE GENOMIC DNA]</scope>
    <source>
        <strain evidence="10 11">PL171</strain>
    </source>
</reference>
<dbReference type="Pfam" id="PF00082">
    <property type="entry name" value="Peptidase_S8"/>
    <property type="match status" value="1"/>
</dbReference>
<keyword evidence="3 5" id="KW-0378">Hydrolase</keyword>
<feature type="active site" description="Charge relay system" evidence="5">
    <location>
        <position position="282"/>
    </location>
</feature>
<dbReference type="PANTHER" id="PTHR43806">
    <property type="entry name" value="PEPTIDASE S8"/>
    <property type="match status" value="1"/>
</dbReference>
<dbReference type="STRING" id="765915.A0A1Y2I2R1"/>
<dbReference type="GO" id="GO:0004252">
    <property type="term" value="F:serine-type endopeptidase activity"/>
    <property type="evidence" value="ECO:0007669"/>
    <property type="project" value="UniProtKB-UniRule"/>
</dbReference>
<dbReference type="PROSITE" id="PS51892">
    <property type="entry name" value="SUBTILASE"/>
    <property type="match status" value="1"/>
</dbReference>
<evidence type="ECO:0000256" key="5">
    <source>
        <dbReference type="PROSITE-ProRule" id="PRU01240"/>
    </source>
</evidence>
<comment type="similarity">
    <text evidence="1 5 6">Belongs to the peptidase S8 family.</text>
</comment>
<dbReference type="EMBL" id="MCFL01000001">
    <property type="protein sequence ID" value="ORZ41145.1"/>
    <property type="molecule type" value="Genomic_DNA"/>
</dbReference>
<gene>
    <name evidence="10" type="ORF">BCR44DRAFT_1422237</name>
</gene>
<dbReference type="GO" id="GO:0005615">
    <property type="term" value="C:extracellular space"/>
    <property type="evidence" value="ECO:0007669"/>
    <property type="project" value="TreeGrafter"/>
</dbReference>
<proteinExistence type="inferred from homology"/>
<feature type="active site" description="Charge relay system" evidence="5">
    <location>
        <position position="250"/>
    </location>
</feature>
<dbReference type="PROSITE" id="PS00136">
    <property type="entry name" value="SUBTILASE_ASP"/>
    <property type="match status" value="1"/>
</dbReference>
<evidence type="ECO:0000256" key="2">
    <source>
        <dbReference type="ARBA" id="ARBA00022670"/>
    </source>
</evidence>
<comment type="caution">
    <text evidence="10">The sequence shown here is derived from an EMBL/GenBank/DDBJ whole genome shotgun (WGS) entry which is preliminary data.</text>
</comment>
<dbReference type="SUPFAM" id="SSF52743">
    <property type="entry name" value="Subtilisin-like"/>
    <property type="match status" value="1"/>
</dbReference>
<feature type="active site" description="Charge relay system" evidence="5">
    <location>
        <position position="441"/>
    </location>
</feature>
<feature type="domain" description="Inhibitor I9" evidence="9">
    <location>
        <begin position="104"/>
        <end position="194"/>
    </location>
</feature>
<dbReference type="InterPro" id="IPR000209">
    <property type="entry name" value="Peptidase_S8/S53_dom"/>
</dbReference>
<evidence type="ECO:0000259" key="9">
    <source>
        <dbReference type="Pfam" id="PF05922"/>
    </source>
</evidence>
<dbReference type="GO" id="GO:0006508">
    <property type="term" value="P:proteolysis"/>
    <property type="evidence" value="ECO:0007669"/>
    <property type="project" value="UniProtKB-KW"/>
</dbReference>
<evidence type="ECO:0000313" key="11">
    <source>
        <dbReference type="Proteomes" id="UP000193411"/>
    </source>
</evidence>
<evidence type="ECO:0000313" key="10">
    <source>
        <dbReference type="EMBL" id="ORZ41145.1"/>
    </source>
</evidence>
<keyword evidence="2 5" id="KW-0645">Protease</keyword>
<sequence length="495" mass="52379">MRLHATHSFSAAGRARRPTPILLLLTLLSVLLATGHLIHAIADPDPQPQPDPASIPIDAANAQDDSEIDPVDSNNAAFGGQAALGAFTRNAVSSLLQLAAKGDNYIVELKPEVPVNDIMQHVSWVENRLNVDLGLGHLVHKFALPPAPADLAAEAGAASVTETAFYGYSGTLNPILVEALKALPIVRSVSKDDVASIVQTQQPTALMQRDAPWGLSRICRVRPPNYNDVNQRTFVYNFQRGLGTDVFVLDTGVRTSHRDFQGRASQPILQGFAQQGGDPNGHGTHVAGICCSRTYGVSKGPRVIGIQVLGAGGTGPWSNVIKGVEYAVQSRRQTKRPTVINISIVGNFNQALNNALVAATRNGVHVVVAAGNSNQDTCRTSPGSLGGRNSDVLVVGAVGQSDNMSGFSNWGACVDLSAPGEFIMSLGHWADDARKDMSGTSMASPHAAGAVSVVLSRHPNLTPAQAKKFMVDMAQPMVKNSKGSTNKLLYLNPRL</sequence>
<protein>
    <submittedName>
        <fullName evidence="10">Peptidase S8/S53 domain-containing protein</fullName>
    </submittedName>
</protein>
<evidence type="ECO:0000256" key="7">
    <source>
        <dbReference type="SAM" id="SignalP"/>
    </source>
</evidence>
<dbReference type="PRINTS" id="PR00723">
    <property type="entry name" value="SUBTILISIN"/>
</dbReference>
<dbReference type="CDD" id="cd04077">
    <property type="entry name" value="Peptidases_S8_PCSK9_ProteinaseK_like"/>
    <property type="match status" value="1"/>
</dbReference>
<evidence type="ECO:0000256" key="3">
    <source>
        <dbReference type="ARBA" id="ARBA00022801"/>
    </source>
</evidence>
<dbReference type="InterPro" id="IPR023828">
    <property type="entry name" value="Peptidase_S8_Ser-AS"/>
</dbReference>
<organism evidence="10 11">
    <name type="scientific">Catenaria anguillulae PL171</name>
    <dbReference type="NCBI Taxonomy" id="765915"/>
    <lineage>
        <taxon>Eukaryota</taxon>
        <taxon>Fungi</taxon>
        <taxon>Fungi incertae sedis</taxon>
        <taxon>Blastocladiomycota</taxon>
        <taxon>Blastocladiomycetes</taxon>
        <taxon>Blastocladiales</taxon>
        <taxon>Catenariaceae</taxon>
        <taxon>Catenaria</taxon>
    </lineage>
</organism>
<dbReference type="PROSITE" id="PS00138">
    <property type="entry name" value="SUBTILASE_SER"/>
    <property type="match status" value="1"/>
</dbReference>
<dbReference type="InterPro" id="IPR050131">
    <property type="entry name" value="Peptidase_S8_subtilisin-like"/>
</dbReference>
<dbReference type="InterPro" id="IPR036852">
    <property type="entry name" value="Peptidase_S8/S53_dom_sf"/>
</dbReference>
<keyword evidence="7" id="KW-0732">Signal</keyword>
<dbReference type="InterPro" id="IPR015500">
    <property type="entry name" value="Peptidase_S8_subtilisin-rel"/>
</dbReference>